<reference evidence="3 4" key="1">
    <citation type="journal article" date="2020" name="IScience">
        <title>Genome Sequencing of the Endangered Kingdonia uniflora (Circaeasteraceae, Ranunculales) Reveals Potential Mechanisms of Evolutionary Specialization.</title>
        <authorList>
            <person name="Sun Y."/>
            <person name="Deng T."/>
            <person name="Zhang A."/>
            <person name="Moore M.J."/>
            <person name="Landis J.B."/>
            <person name="Lin N."/>
            <person name="Zhang H."/>
            <person name="Zhang X."/>
            <person name="Huang J."/>
            <person name="Zhang X."/>
            <person name="Sun H."/>
            <person name="Wang H."/>
        </authorList>
    </citation>
    <scope>NUCLEOTIDE SEQUENCE [LARGE SCALE GENOMIC DNA]</scope>
    <source>
        <strain evidence="3">TB1705</strain>
        <tissue evidence="3">Leaf</tissue>
    </source>
</reference>
<comment type="caution">
    <text evidence="3">The sequence shown here is derived from an EMBL/GenBank/DDBJ whole genome shotgun (WGS) entry which is preliminary data.</text>
</comment>
<dbReference type="FunFam" id="1.25.40.10:FF:000073">
    <property type="entry name" value="Pentatricopeptide repeat-containing protein chloroplastic"/>
    <property type="match status" value="1"/>
</dbReference>
<dbReference type="FunFam" id="1.25.40.10:FF:000343">
    <property type="entry name" value="Pentatricopeptide repeat-containing protein At3g58590"/>
    <property type="match status" value="1"/>
</dbReference>
<organism evidence="3 4">
    <name type="scientific">Kingdonia uniflora</name>
    <dbReference type="NCBI Taxonomy" id="39325"/>
    <lineage>
        <taxon>Eukaryota</taxon>
        <taxon>Viridiplantae</taxon>
        <taxon>Streptophyta</taxon>
        <taxon>Embryophyta</taxon>
        <taxon>Tracheophyta</taxon>
        <taxon>Spermatophyta</taxon>
        <taxon>Magnoliopsida</taxon>
        <taxon>Ranunculales</taxon>
        <taxon>Circaeasteraceae</taxon>
        <taxon>Kingdonia</taxon>
    </lineage>
</organism>
<name>A0A7J7N438_9MAGN</name>
<dbReference type="Pfam" id="PF01535">
    <property type="entry name" value="PPR"/>
    <property type="match status" value="7"/>
</dbReference>
<feature type="repeat" description="PPR" evidence="2">
    <location>
        <begin position="409"/>
        <end position="443"/>
    </location>
</feature>
<dbReference type="InterPro" id="IPR002885">
    <property type="entry name" value="PPR_rpt"/>
</dbReference>
<evidence type="ECO:0000256" key="1">
    <source>
        <dbReference type="ARBA" id="ARBA00022737"/>
    </source>
</evidence>
<feature type="repeat" description="PPR" evidence="2">
    <location>
        <begin position="207"/>
        <end position="241"/>
    </location>
</feature>
<evidence type="ECO:0000313" key="4">
    <source>
        <dbReference type="Proteomes" id="UP000541444"/>
    </source>
</evidence>
<feature type="repeat" description="PPR" evidence="2">
    <location>
        <begin position="378"/>
        <end position="408"/>
    </location>
</feature>
<dbReference type="Gene3D" id="1.25.40.10">
    <property type="entry name" value="Tetratricopeptide repeat domain"/>
    <property type="match status" value="5"/>
</dbReference>
<dbReference type="Proteomes" id="UP000541444">
    <property type="component" value="Unassembled WGS sequence"/>
</dbReference>
<feature type="repeat" description="PPR" evidence="2">
    <location>
        <begin position="308"/>
        <end position="342"/>
    </location>
</feature>
<proteinExistence type="predicted"/>
<gene>
    <name evidence="3" type="ORF">GIB67_023779</name>
</gene>
<dbReference type="NCBIfam" id="TIGR00756">
    <property type="entry name" value="PPR"/>
    <property type="match status" value="4"/>
</dbReference>
<dbReference type="PROSITE" id="PS51375">
    <property type="entry name" value="PPR"/>
    <property type="match status" value="6"/>
</dbReference>
<protein>
    <recommendedName>
        <fullName evidence="5">Pentatricopeptide repeat-containing protein</fullName>
    </recommendedName>
</protein>
<dbReference type="GO" id="GO:0009451">
    <property type="term" value="P:RNA modification"/>
    <property type="evidence" value="ECO:0007669"/>
    <property type="project" value="InterPro"/>
</dbReference>
<dbReference type="InterPro" id="IPR046960">
    <property type="entry name" value="PPR_At4g14850-like_plant"/>
</dbReference>
<sequence length="615" mass="68783">MGLQCDPYISTSLVNMYVKCGSLCNAVQVFNVTTQWGCLVQDITLWNSVLDGYFRYGVVDDGVVHFRRMGLMGVGLDAYTLTILVRSCWSNVVVGRQIHGYIVGNVFSGDPYLDSALVHMYVKCGRPMEAWKVFDQLEDKSNIVVWNVLINGFVKMDVDMGREVHCDAIKMGFEWDPYVRTSLLTMYGKCRLVKDSERVFDGLPHKEVALWNAMISAYINNNHVHEALSIYSQMRVDGFKSDSFTTSIILSASSIVGSHDFGRCIHVEVIKRPILSNTMIQSSLLTLYAKCGQTEDANLVFSSIEKKDVVAWGSMISAFCQNSKYEDAFSLLRKMMAEEVKADSTIMSSVIGAIGGLEYVKMAYGFHGLAIKNGTESDVFVGSALIDTYGKCGLPEDARCVFSHMQEKSLIAWNSMISCYSRNGLPELSISVFPQILEHGLIPNSVTLTNTLVAISSLTVLLKGKSVHGKKVRLEIQSDIQVENAAINMYIKCGCLNLQSFWLGEEGLMIYQSMRKHYEIEPMMEHCVNMVDLLGRAGRLSEALKFIQSMHIEPDHRVWLCLLCASRTHQNMLLGELAADKLLKMDIARGSNFVQLLNLYGEGELWEKVASLRVS</sequence>
<keyword evidence="4" id="KW-1185">Reference proteome</keyword>
<dbReference type="Pfam" id="PF13041">
    <property type="entry name" value="PPR_2"/>
    <property type="match status" value="1"/>
</dbReference>
<dbReference type="EMBL" id="JACGCM010001087">
    <property type="protein sequence ID" value="KAF6161834.1"/>
    <property type="molecule type" value="Genomic_DNA"/>
</dbReference>
<evidence type="ECO:0000256" key="2">
    <source>
        <dbReference type="PROSITE-ProRule" id="PRU00708"/>
    </source>
</evidence>
<evidence type="ECO:0000313" key="3">
    <source>
        <dbReference type="EMBL" id="KAF6161834.1"/>
    </source>
</evidence>
<dbReference type="OrthoDB" id="1887476at2759"/>
<feature type="repeat" description="PPR" evidence="2">
    <location>
        <begin position="42"/>
        <end position="76"/>
    </location>
</feature>
<accession>A0A7J7N438</accession>
<dbReference type="GO" id="GO:0003723">
    <property type="term" value="F:RNA binding"/>
    <property type="evidence" value="ECO:0007669"/>
    <property type="project" value="InterPro"/>
</dbReference>
<dbReference type="InterPro" id="IPR011990">
    <property type="entry name" value="TPR-like_helical_dom_sf"/>
</dbReference>
<dbReference type="PANTHER" id="PTHR47926:SF500">
    <property type="entry name" value="REPEAT-CONTAINING PROTEIN, PUTATIVE-RELATED"/>
    <property type="match status" value="1"/>
</dbReference>
<keyword evidence="1" id="KW-0677">Repeat</keyword>
<dbReference type="AlphaFoldDB" id="A0A7J7N438"/>
<evidence type="ECO:0008006" key="5">
    <source>
        <dbReference type="Google" id="ProtNLM"/>
    </source>
</evidence>
<dbReference type="FunFam" id="1.25.40.10:FF:000285">
    <property type="entry name" value="Pentatricopeptide repeat-containing protein, chloroplastic"/>
    <property type="match status" value="1"/>
</dbReference>
<feature type="repeat" description="PPR" evidence="2">
    <location>
        <begin position="110"/>
        <end position="144"/>
    </location>
</feature>
<dbReference type="PANTHER" id="PTHR47926">
    <property type="entry name" value="PENTATRICOPEPTIDE REPEAT-CONTAINING PROTEIN"/>
    <property type="match status" value="1"/>
</dbReference>